<dbReference type="SMART" id="SM00346">
    <property type="entry name" value="HTH_ICLR"/>
    <property type="match status" value="1"/>
</dbReference>
<dbReference type="Proteomes" id="UP000585665">
    <property type="component" value="Unassembled WGS sequence"/>
</dbReference>
<feature type="domain" description="HTH iclR-type" evidence="4">
    <location>
        <begin position="27"/>
        <end position="85"/>
    </location>
</feature>
<organism evidence="6 7">
    <name type="scientific">Ameyamaea chiangmaiensis</name>
    <dbReference type="NCBI Taxonomy" id="442969"/>
    <lineage>
        <taxon>Bacteria</taxon>
        <taxon>Pseudomonadati</taxon>
        <taxon>Pseudomonadota</taxon>
        <taxon>Alphaproteobacteria</taxon>
        <taxon>Acetobacterales</taxon>
        <taxon>Acetobacteraceae</taxon>
        <taxon>Ameyamaea</taxon>
    </lineage>
</organism>
<keyword evidence="7" id="KW-1185">Reference proteome</keyword>
<dbReference type="InterPro" id="IPR050707">
    <property type="entry name" value="HTH_MetabolicPath_Reg"/>
</dbReference>
<evidence type="ECO:0000313" key="7">
    <source>
        <dbReference type="Proteomes" id="UP000585665"/>
    </source>
</evidence>
<dbReference type="Gene3D" id="1.10.10.10">
    <property type="entry name" value="Winged helix-like DNA-binding domain superfamily/Winged helix DNA-binding domain"/>
    <property type="match status" value="1"/>
</dbReference>
<dbReference type="InterPro" id="IPR036390">
    <property type="entry name" value="WH_DNA-bd_sf"/>
</dbReference>
<comment type="caution">
    <text evidence="6">The sequence shown here is derived from an EMBL/GenBank/DDBJ whole genome shotgun (WGS) entry which is preliminary data.</text>
</comment>
<protein>
    <submittedName>
        <fullName evidence="6">IclR family transcriptional regulator</fullName>
    </submittedName>
</protein>
<proteinExistence type="predicted"/>
<dbReference type="EMBL" id="JABXXR010000087">
    <property type="protein sequence ID" value="NVN41063.1"/>
    <property type="molecule type" value="Genomic_DNA"/>
</dbReference>
<dbReference type="AlphaFoldDB" id="A0A850PDV1"/>
<feature type="domain" description="IclR-ED" evidence="5">
    <location>
        <begin position="86"/>
        <end position="264"/>
    </location>
</feature>
<sequence>MTERTALARVSARSPIPGTELRSGTGTQALERGLGILEAVGRGAGSLAQIGAATGCTRSTTQRLVSALTRLDWLGQRAGAYVLGPQFAALAGQVAGAPSLAAVARPVLERLGRQTQDTVHLGVRAGADVLYVDKIAGQRGLEMRSRVGQRMTLVLTGVGRALLLDAAESEWRSLLDEASTTRPVDADLWVARMLDYRARGRVFDLEDNERGINCVAAPVRDRDGRIVAALSVASATPYLPRERMDELGPLVIEAATDVSRLLLREGGLS</sequence>
<reference evidence="6 7" key="1">
    <citation type="submission" date="2020-06" db="EMBL/GenBank/DDBJ databases">
        <title>Description of novel acetic acid bacteria.</title>
        <authorList>
            <person name="Sombolestani A."/>
        </authorList>
    </citation>
    <scope>NUCLEOTIDE SEQUENCE [LARGE SCALE GENOMIC DNA]</scope>
    <source>
        <strain evidence="6 7">LMG 27010</strain>
    </source>
</reference>
<dbReference type="PANTHER" id="PTHR30136:SF35">
    <property type="entry name" value="HTH-TYPE TRANSCRIPTIONAL REGULATOR RV1719"/>
    <property type="match status" value="1"/>
</dbReference>
<evidence type="ECO:0000256" key="1">
    <source>
        <dbReference type="ARBA" id="ARBA00023015"/>
    </source>
</evidence>
<dbReference type="PROSITE" id="PS51077">
    <property type="entry name" value="HTH_ICLR"/>
    <property type="match status" value="1"/>
</dbReference>
<dbReference type="GO" id="GO:0045892">
    <property type="term" value="P:negative regulation of DNA-templated transcription"/>
    <property type="evidence" value="ECO:0007669"/>
    <property type="project" value="TreeGrafter"/>
</dbReference>
<evidence type="ECO:0000256" key="3">
    <source>
        <dbReference type="ARBA" id="ARBA00023163"/>
    </source>
</evidence>
<dbReference type="RefSeq" id="WP_176613983.1">
    <property type="nucleotide sequence ID" value="NZ_JABXXR010000087.1"/>
</dbReference>
<dbReference type="InterPro" id="IPR014757">
    <property type="entry name" value="Tscrpt_reg_IclR_C"/>
</dbReference>
<evidence type="ECO:0000259" key="4">
    <source>
        <dbReference type="PROSITE" id="PS51077"/>
    </source>
</evidence>
<dbReference type="GO" id="GO:0003700">
    <property type="term" value="F:DNA-binding transcription factor activity"/>
    <property type="evidence" value="ECO:0007669"/>
    <property type="project" value="TreeGrafter"/>
</dbReference>
<dbReference type="SUPFAM" id="SSF55781">
    <property type="entry name" value="GAF domain-like"/>
    <property type="match status" value="1"/>
</dbReference>
<dbReference type="InterPro" id="IPR029016">
    <property type="entry name" value="GAF-like_dom_sf"/>
</dbReference>
<dbReference type="SUPFAM" id="SSF46785">
    <property type="entry name" value="Winged helix' DNA-binding domain"/>
    <property type="match status" value="1"/>
</dbReference>
<dbReference type="PANTHER" id="PTHR30136">
    <property type="entry name" value="HELIX-TURN-HELIX TRANSCRIPTIONAL REGULATOR, ICLR FAMILY"/>
    <property type="match status" value="1"/>
</dbReference>
<dbReference type="Pfam" id="PF01614">
    <property type="entry name" value="IclR_C"/>
    <property type="match status" value="1"/>
</dbReference>
<keyword evidence="1" id="KW-0805">Transcription regulation</keyword>
<dbReference type="Gene3D" id="3.30.450.40">
    <property type="match status" value="1"/>
</dbReference>
<keyword evidence="3" id="KW-0804">Transcription</keyword>
<gene>
    <name evidence="6" type="ORF">HUK82_10910</name>
</gene>
<keyword evidence="2" id="KW-0238">DNA-binding</keyword>
<name>A0A850PDV1_9PROT</name>
<dbReference type="GO" id="GO:0003677">
    <property type="term" value="F:DNA binding"/>
    <property type="evidence" value="ECO:0007669"/>
    <property type="project" value="UniProtKB-KW"/>
</dbReference>
<evidence type="ECO:0000259" key="5">
    <source>
        <dbReference type="PROSITE" id="PS51078"/>
    </source>
</evidence>
<evidence type="ECO:0000313" key="6">
    <source>
        <dbReference type="EMBL" id="NVN41063.1"/>
    </source>
</evidence>
<evidence type="ECO:0000256" key="2">
    <source>
        <dbReference type="ARBA" id="ARBA00023125"/>
    </source>
</evidence>
<dbReference type="InterPro" id="IPR005471">
    <property type="entry name" value="Tscrpt_reg_IclR_N"/>
</dbReference>
<dbReference type="InterPro" id="IPR036388">
    <property type="entry name" value="WH-like_DNA-bd_sf"/>
</dbReference>
<accession>A0A850PDV1</accession>
<dbReference type="Pfam" id="PF09339">
    <property type="entry name" value="HTH_IclR"/>
    <property type="match status" value="1"/>
</dbReference>
<dbReference type="PROSITE" id="PS51078">
    <property type="entry name" value="ICLR_ED"/>
    <property type="match status" value="1"/>
</dbReference>